<dbReference type="OrthoDB" id="9802264at2"/>
<dbReference type="EMBL" id="VZPB01000010">
    <property type="protein sequence ID" value="KAB0583809.1"/>
    <property type="molecule type" value="Genomic_DNA"/>
</dbReference>
<dbReference type="PROSITE" id="PS50893">
    <property type="entry name" value="ABC_TRANSPORTER_2"/>
    <property type="match status" value="1"/>
</dbReference>
<evidence type="ECO:0000256" key="1">
    <source>
        <dbReference type="ARBA" id="ARBA00002579"/>
    </source>
</evidence>
<dbReference type="InterPro" id="IPR045865">
    <property type="entry name" value="ACT-like_dom_sf"/>
</dbReference>
<dbReference type="SUPFAM" id="SSF55021">
    <property type="entry name" value="ACT-like"/>
    <property type="match status" value="1"/>
</dbReference>
<protein>
    <recommendedName>
        <fullName evidence="3">Cell division ATP-binding protein FtsE</fullName>
    </recommendedName>
</protein>
<dbReference type="GO" id="GO:0005524">
    <property type="term" value="F:ATP binding"/>
    <property type="evidence" value="ECO:0007669"/>
    <property type="project" value="UniProtKB-KW"/>
</dbReference>
<dbReference type="PANTHER" id="PTHR43166:SF30">
    <property type="entry name" value="METHIONINE IMPORT ATP-BINDING PROTEIN METN"/>
    <property type="match status" value="1"/>
</dbReference>
<dbReference type="GO" id="GO:0005886">
    <property type="term" value="C:plasma membrane"/>
    <property type="evidence" value="ECO:0007669"/>
    <property type="project" value="UniProtKB-ARBA"/>
</dbReference>
<dbReference type="RefSeq" id="WP_151123275.1">
    <property type="nucleotide sequence ID" value="NZ_CP088082.1"/>
</dbReference>
<keyword evidence="10" id="KW-0472">Membrane</keyword>
<dbReference type="Proteomes" id="UP000430120">
    <property type="component" value="Unassembled WGS sequence"/>
</dbReference>
<organism evidence="12 13">
    <name type="scientific">Ideonella dechloratans</name>
    <dbReference type="NCBI Taxonomy" id="36863"/>
    <lineage>
        <taxon>Bacteria</taxon>
        <taxon>Pseudomonadati</taxon>
        <taxon>Pseudomonadota</taxon>
        <taxon>Betaproteobacteria</taxon>
        <taxon>Burkholderiales</taxon>
        <taxon>Sphaerotilaceae</taxon>
        <taxon>Ideonella</taxon>
    </lineage>
</organism>
<evidence type="ECO:0000256" key="3">
    <source>
        <dbReference type="ARBA" id="ARBA00020019"/>
    </source>
</evidence>
<evidence type="ECO:0000313" key="13">
    <source>
        <dbReference type="Proteomes" id="UP000430120"/>
    </source>
</evidence>
<evidence type="ECO:0000256" key="7">
    <source>
        <dbReference type="ARBA" id="ARBA00022840"/>
    </source>
</evidence>
<dbReference type="PROSITE" id="PS00211">
    <property type="entry name" value="ABC_TRANSPORTER_1"/>
    <property type="match status" value="1"/>
</dbReference>
<proteinExistence type="inferred from homology"/>
<dbReference type="InterPro" id="IPR017871">
    <property type="entry name" value="ABC_transporter-like_CS"/>
</dbReference>
<dbReference type="GO" id="GO:0006865">
    <property type="term" value="P:amino acid transport"/>
    <property type="evidence" value="ECO:0007669"/>
    <property type="project" value="UniProtKB-KW"/>
</dbReference>
<keyword evidence="4" id="KW-0813">Transport</keyword>
<dbReference type="PANTHER" id="PTHR43166">
    <property type="entry name" value="AMINO ACID IMPORT ATP-BINDING PROTEIN"/>
    <property type="match status" value="1"/>
</dbReference>
<dbReference type="SMART" id="SM00382">
    <property type="entry name" value="AAA"/>
    <property type="match status" value="1"/>
</dbReference>
<evidence type="ECO:0000256" key="10">
    <source>
        <dbReference type="ARBA" id="ARBA00023136"/>
    </source>
</evidence>
<dbReference type="Gene3D" id="3.30.70.260">
    <property type="match status" value="1"/>
</dbReference>
<dbReference type="FunFam" id="3.40.50.300:FF:000056">
    <property type="entry name" value="Cell division ATP-binding protein FtsE"/>
    <property type="match status" value="1"/>
</dbReference>
<dbReference type="GO" id="GO:0016887">
    <property type="term" value="F:ATP hydrolysis activity"/>
    <property type="evidence" value="ECO:0007669"/>
    <property type="project" value="InterPro"/>
</dbReference>
<dbReference type="SUPFAM" id="SSF52540">
    <property type="entry name" value="P-loop containing nucleoside triphosphate hydrolases"/>
    <property type="match status" value="1"/>
</dbReference>
<evidence type="ECO:0000256" key="5">
    <source>
        <dbReference type="ARBA" id="ARBA00022475"/>
    </source>
</evidence>
<dbReference type="Gene3D" id="3.40.50.300">
    <property type="entry name" value="P-loop containing nucleotide triphosphate hydrolases"/>
    <property type="match status" value="1"/>
</dbReference>
<dbReference type="InterPro" id="IPR003593">
    <property type="entry name" value="AAA+_ATPase"/>
</dbReference>
<dbReference type="InterPro" id="IPR003439">
    <property type="entry name" value="ABC_transporter-like_ATP-bd"/>
</dbReference>
<dbReference type="Pfam" id="PF09383">
    <property type="entry name" value="NIL"/>
    <property type="match status" value="1"/>
</dbReference>
<name>A0A643FF54_IDEDE</name>
<accession>A0A643FF54</accession>
<keyword evidence="13" id="KW-1185">Reference proteome</keyword>
<comment type="caution">
    <text evidence="12">The sequence shown here is derived from an EMBL/GenBank/DDBJ whole genome shotgun (WGS) entry which is preliminary data.</text>
</comment>
<evidence type="ECO:0000256" key="6">
    <source>
        <dbReference type="ARBA" id="ARBA00022741"/>
    </source>
</evidence>
<dbReference type="CDD" id="cd03258">
    <property type="entry name" value="ABC_MetN_methionine_transporter"/>
    <property type="match status" value="1"/>
</dbReference>
<evidence type="ECO:0000313" key="12">
    <source>
        <dbReference type="EMBL" id="KAB0583809.1"/>
    </source>
</evidence>
<dbReference type="SMART" id="SM00930">
    <property type="entry name" value="NIL"/>
    <property type="match status" value="1"/>
</dbReference>
<gene>
    <name evidence="12" type="ORF">F7Q92_05970</name>
</gene>
<dbReference type="InterPro" id="IPR027417">
    <property type="entry name" value="P-loop_NTPase"/>
</dbReference>
<keyword evidence="5" id="KW-1003">Cell membrane</keyword>
<evidence type="ECO:0000256" key="4">
    <source>
        <dbReference type="ARBA" id="ARBA00022448"/>
    </source>
</evidence>
<dbReference type="Pfam" id="PF00005">
    <property type="entry name" value="ABC_tran"/>
    <property type="match status" value="1"/>
</dbReference>
<evidence type="ECO:0000256" key="9">
    <source>
        <dbReference type="ARBA" id="ARBA00022970"/>
    </source>
</evidence>
<dbReference type="InterPro" id="IPR041701">
    <property type="entry name" value="MetN_ABC"/>
</dbReference>
<keyword evidence="7 12" id="KW-0067">ATP-binding</keyword>
<evidence type="ECO:0000256" key="2">
    <source>
        <dbReference type="ARBA" id="ARBA00005417"/>
    </source>
</evidence>
<dbReference type="AlphaFoldDB" id="A0A643FF54"/>
<evidence type="ECO:0000259" key="11">
    <source>
        <dbReference type="PROSITE" id="PS50893"/>
    </source>
</evidence>
<keyword evidence="8" id="KW-1278">Translocase</keyword>
<keyword evidence="9" id="KW-0029">Amino-acid transport</keyword>
<keyword evidence="6" id="KW-0547">Nucleotide-binding</keyword>
<dbReference type="InterPro" id="IPR050086">
    <property type="entry name" value="MetN_ABC_transporter-like"/>
</dbReference>
<reference evidence="12 13" key="1">
    <citation type="submission" date="2019-09" db="EMBL/GenBank/DDBJ databases">
        <title>Draft genome sequences of 48 bacterial type strains from the CCUG.</title>
        <authorList>
            <person name="Tunovic T."/>
            <person name="Pineiro-Iglesias B."/>
            <person name="Unosson C."/>
            <person name="Inganas E."/>
            <person name="Ohlen M."/>
            <person name="Cardew S."/>
            <person name="Jensie-Markopoulos S."/>
            <person name="Salva-Serra F."/>
            <person name="Jaen-Luchoro D."/>
            <person name="Karlsson R."/>
            <person name="Svensson-Stadler L."/>
            <person name="Chun J."/>
            <person name="Moore E."/>
        </authorList>
    </citation>
    <scope>NUCLEOTIDE SEQUENCE [LARGE SCALE GENOMIC DNA]</scope>
    <source>
        <strain evidence="12 13">CCUG 30977</strain>
    </source>
</reference>
<sequence length="352" mass="37511">MIELLSLTKRYASRRGAPAAATLALDQVTLNVQAGEIFGVIGRSGAGKSTLIRCINLLERPDEGSVRVGGVDLTTLPPRALQQQRQRIGMVFQHFNLLQSRTVAGNVRFPMELAGQRSAAEMDARVDELLALVGLSELRDRHPSQLSGGQKQRVGIARALANDPEVLLCDEATSALDPETTEQILALLGDISRRLRLTILLITHEMHVIHALCDRVAVLERGHIVEQGPVIDVFLHPQHATTRALLAGAGFLLDEGDSPASGHPVLQLTAVGEVARLPLLDTLRQSAGLRVNLLEGRLTRLKGVPVARLRAEVLGAALPLAELPAVVAALGAQARWLGVAPAAAQAAEEVGA</sequence>
<comment type="function">
    <text evidence="1">Part of the ABC transporter FtsEX involved in cellular division. Important for assembly or stability of the septal ring.</text>
</comment>
<feature type="domain" description="ABC transporter" evidence="11">
    <location>
        <begin position="2"/>
        <end position="246"/>
    </location>
</feature>
<evidence type="ECO:0000256" key="8">
    <source>
        <dbReference type="ARBA" id="ARBA00022967"/>
    </source>
</evidence>
<dbReference type="InterPro" id="IPR018449">
    <property type="entry name" value="NIL_domain"/>
</dbReference>
<comment type="similarity">
    <text evidence="2">Belongs to the ABC transporter superfamily.</text>
</comment>